<dbReference type="EMBL" id="JAGEPF010000018">
    <property type="protein sequence ID" value="MBO2461537.1"/>
    <property type="molecule type" value="Genomic_DNA"/>
</dbReference>
<dbReference type="Proteomes" id="UP000680206">
    <property type="component" value="Unassembled WGS sequence"/>
</dbReference>
<evidence type="ECO:0000259" key="1">
    <source>
        <dbReference type="Pfam" id="PF09250"/>
    </source>
</evidence>
<dbReference type="Pfam" id="PF09250">
    <property type="entry name" value="Prim-Pol"/>
    <property type="match status" value="1"/>
</dbReference>
<organism evidence="2 3">
    <name type="scientific">Actinomadura violacea</name>
    <dbReference type="NCBI Taxonomy" id="2819934"/>
    <lineage>
        <taxon>Bacteria</taxon>
        <taxon>Bacillati</taxon>
        <taxon>Actinomycetota</taxon>
        <taxon>Actinomycetes</taxon>
        <taxon>Streptosporangiales</taxon>
        <taxon>Thermomonosporaceae</taxon>
        <taxon>Actinomadura</taxon>
    </lineage>
</organism>
<evidence type="ECO:0000313" key="2">
    <source>
        <dbReference type="EMBL" id="MBO2461537.1"/>
    </source>
</evidence>
<gene>
    <name evidence="2" type="ORF">J4709_28535</name>
</gene>
<feature type="domain" description="DNA primase/polymerase bifunctional N-terminal" evidence="1">
    <location>
        <begin position="19"/>
        <end position="144"/>
    </location>
</feature>
<proteinExistence type="predicted"/>
<sequence>MVGAATPGCYAAGLDSISGVLEPTTHLERIHQWWKKWPEAGIVTPVGEVFEAITLPIRVGERVLEALTERGAWLGPVMSDDGTISLLIESGQTGAWADSVDASRAELVHTGPGQLIVLPSGGTGENDHTRWVVPPTDANVTRLPRFQELSPILLNVHRAQQRKRWLR</sequence>
<name>A0ABS3RXV2_9ACTN</name>
<accession>A0ABS3RXV2</accession>
<keyword evidence="3" id="KW-1185">Reference proteome</keyword>
<reference evidence="2 3" key="1">
    <citation type="submission" date="2021-03" db="EMBL/GenBank/DDBJ databases">
        <title>Actinomadura violae sp. nov., isolated from lichen in Thailand.</title>
        <authorList>
            <person name="Kanchanasin P."/>
            <person name="Saeng-In P."/>
            <person name="Phongsopitanun W."/>
            <person name="Yuki M."/>
            <person name="Kudo T."/>
            <person name="Ohkuma M."/>
            <person name="Tanasupawat S."/>
        </authorList>
    </citation>
    <scope>NUCLEOTIDE SEQUENCE [LARGE SCALE GENOMIC DNA]</scope>
    <source>
        <strain evidence="2 3">LCR2-06</strain>
    </source>
</reference>
<protein>
    <submittedName>
        <fullName evidence="2">Bifunctional DNA primase/polymerase</fullName>
    </submittedName>
</protein>
<dbReference type="InterPro" id="IPR015330">
    <property type="entry name" value="DNA_primase/pol_bifunc_N"/>
</dbReference>
<evidence type="ECO:0000313" key="3">
    <source>
        <dbReference type="Proteomes" id="UP000680206"/>
    </source>
</evidence>
<comment type="caution">
    <text evidence="2">The sequence shown here is derived from an EMBL/GenBank/DDBJ whole genome shotgun (WGS) entry which is preliminary data.</text>
</comment>